<dbReference type="OrthoDB" id="9804993at2"/>
<gene>
    <name evidence="2" type="ORF">B0H24_1002136</name>
    <name evidence="1" type="ORF">BY455_102136</name>
</gene>
<reference evidence="1 4" key="1">
    <citation type="submission" date="2018-02" db="EMBL/GenBank/DDBJ databases">
        <title>Deep subsurface shale carbon reservoir microbial communities from Ohio and West Virginia, USA.</title>
        <authorList>
            <person name="Wrighton K."/>
        </authorList>
    </citation>
    <scope>NUCLEOTIDE SEQUENCE [LARGE SCALE GENOMIC DNA]</scope>
    <source>
        <strain evidence="1 4">UTICA-S1B6</strain>
    </source>
</reference>
<dbReference type="AlphaFoldDB" id="A0A2S6GA14"/>
<accession>A0A2S6GA14</accession>
<dbReference type="Proteomes" id="UP000239446">
    <property type="component" value="Unassembled WGS sequence"/>
</dbReference>
<dbReference type="EMBL" id="PTIT01000002">
    <property type="protein sequence ID" value="PPK53335.1"/>
    <property type="molecule type" value="Genomic_DNA"/>
</dbReference>
<comment type="caution">
    <text evidence="2">The sequence shown here is derived from an EMBL/GenBank/DDBJ whole genome shotgun (WGS) entry which is preliminary data.</text>
</comment>
<dbReference type="Proteomes" id="UP000239648">
    <property type="component" value="Unassembled WGS sequence"/>
</dbReference>
<dbReference type="GO" id="GO:0016787">
    <property type="term" value="F:hydrolase activity"/>
    <property type="evidence" value="ECO:0007669"/>
    <property type="project" value="InterPro"/>
</dbReference>
<evidence type="ECO:0000313" key="1">
    <source>
        <dbReference type="EMBL" id="PPK53335.1"/>
    </source>
</evidence>
<dbReference type="Gene3D" id="3.40.50.1820">
    <property type="entry name" value="alpha/beta hydrolase"/>
    <property type="match status" value="1"/>
</dbReference>
<dbReference type="InterPro" id="IPR029058">
    <property type="entry name" value="AB_hydrolase_fold"/>
</dbReference>
<dbReference type="InterPro" id="IPR010662">
    <property type="entry name" value="RBBP9/YdeN"/>
</dbReference>
<sequence length="204" mass="22677">MSEEIGYLIIPGWNGSGAHHWQSHWQLLLPNSKRIHVASWSQPDPEDWIEAIDRDVRNAPTDKVVLVAHSLGCVAVAHWSRRYGAERANRIKSALLVAPADTERDSAPDALRPFAPIPDDYFPFPSLVVGSTNDRAASANRARDLALHWGSEFELLPGVGHVNTESGHQRWIEGLRYLARASREPAPRVLVAQSQSLSPQLISY</sequence>
<protein>
    <recommendedName>
        <fullName evidence="5">Alpha/beta hydrolase family protein</fullName>
    </recommendedName>
</protein>
<keyword evidence="4" id="KW-1185">Reference proteome</keyword>
<name>A0A2S6GA14_9GAMM</name>
<organism evidence="2 3">
    <name type="scientific">Marinobacter persicus</name>
    <dbReference type="NCBI Taxonomy" id="930118"/>
    <lineage>
        <taxon>Bacteria</taxon>
        <taxon>Pseudomonadati</taxon>
        <taxon>Pseudomonadota</taxon>
        <taxon>Gammaproteobacteria</taxon>
        <taxon>Pseudomonadales</taxon>
        <taxon>Marinobacteraceae</taxon>
        <taxon>Marinobacter</taxon>
    </lineage>
</organism>
<evidence type="ECO:0000313" key="3">
    <source>
        <dbReference type="Proteomes" id="UP000239446"/>
    </source>
</evidence>
<dbReference type="RefSeq" id="WP_104414924.1">
    <property type="nucleotide sequence ID" value="NZ_PTIT01000002.1"/>
</dbReference>
<evidence type="ECO:0000313" key="4">
    <source>
        <dbReference type="Proteomes" id="UP000239648"/>
    </source>
</evidence>
<dbReference type="SUPFAM" id="SSF53474">
    <property type="entry name" value="alpha/beta-Hydrolases"/>
    <property type="match status" value="1"/>
</dbReference>
<evidence type="ECO:0000313" key="2">
    <source>
        <dbReference type="EMBL" id="PPK56172.1"/>
    </source>
</evidence>
<reference evidence="2 3" key="2">
    <citation type="submission" date="2018-02" db="EMBL/GenBank/DDBJ databases">
        <title>Subsurface microbial communities from deep shales in Ohio and West Virginia, USA.</title>
        <authorList>
            <person name="Wrighton K."/>
        </authorList>
    </citation>
    <scope>NUCLEOTIDE SEQUENCE [LARGE SCALE GENOMIC DNA]</scope>
    <source>
        <strain evidence="2 3">UTICA-S1B9</strain>
    </source>
</reference>
<evidence type="ECO:0008006" key="5">
    <source>
        <dbReference type="Google" id="ProtNLM"/>
    </source>
</evidence>
<proteinExistence type="predicted"/>
<dbReference type="Pfam" id="PF06821">
    <property type="entry name" value="Ser_hydrolase"/>
    <property type="match status" value="1"/>
</dbReference>
<dbReference type="EMBL" id="PTIU01000002">
    <property type="protein sequence ID" value="PPK56172.1"/>
    <property type="molecule type" value="Genomic_DNA"/>
</dbReference>